<dbReference type="SUPFAM" id="SSF54637">
    <property type="entry name" value="Thioesterase/thiol ester dehydrase-isomerase"/>
    <property type="match status" value="1"/>
</dbReference>
<evidence type="ECO:0000256" key="11">
    <source>
        <dbReference type="ARBA" id="ARBA00023136"/>
    </source>
</evidence>
<evidence type="ECO:0000256" key="7">
    <source>
        <dbReference type="ARBA" id="ARBA00022801"/>
    </source>
</evidence>
<dbReference type="Pfam" id="PF03061">
    <property type="entry name" value="4HBT"/>
    <property type="match status" value="1"/>
</dbReference>
<evidence type="ECO:0000256" key="10">
    <source>
        <dbReference type="ARBA" id="ARBA00023098"/>
    </source>
</evidence>
<dbReference type="CDD" id="cd03443">
    <property type="entry name" value="PaaI_thioesterase"/>
    <property type="match status" value="1"/>
</dbReference>
<comment type="catalytic activity">
    <reaction evidence="22">
        <text>dodecanoyl-CoA + H2O = dodecanoate + CoA + H(+)</text>
        <dbReference type="Rhea" id="RHEA:30135"/>
        <dbReference type="ChEBI" id="CHEBI:15377"/>
        <dbReference type="ChEBI" id="CHEBI:15378"/>
        <dbReference type="ChEBI" id="CHEBI:18262"/>
        <dbReference type="ChEBI" id="CHEBI:57287"/>
        <dbReference type="ChEBI" id="CHEBI:57375"/>
    </reaction>
    <physiologicalReaction direction="left-to-right" evidence="22">
        <dbReference type="Rhea" id="RHEA:30136"/>
    </physiologicalReaction>
</comment>
<feature type="domain" description="Thioesterase" evidence="24">
    <location>
        <begin position="45"/>
        <end position="121"/>
    </location>
</feature>
<keyword evidence="9" id="KW-0809">Transit peptide</keyword>
<keyword evidence="7 25" id="KW-0378">Hydrolase</keyword>
<evidence type="ECO:0000256" key="12">
    <source>
        <dbReference type="ARBA" id="ARBA00023273"/>
    </source>
</evidence>
<evidence type="ECO:0000256" key="23">
    <source>
        <dbReference type="ARBA" id="ARBA00048180"/>
    </source>
</evidence>
<evidence type="ECO:0000256" key="14">
    <source>
        <dbReference type="ARBA" id="ARBA00037002"/>
    </source>
</evidence>
<protein>
    <recommendedName>
        <fullName evidence="17">Acyl-coenzyme A thioesterase THEM4</fullName>
        <ecNumber evidence="16">3.1.2.2</ecNumber>
    </recommendedName>
    <alternativeName>
        <fullName evidence="18">Thioesterase superfamily member 4</fullName>
    </alternativeName>
</protein>
<dbReference type="InterPro" id="IPR003736">
    <property type="entry name" value="PAAI_dom"/>
</dbReference>
<evidence type="ECO:0000256" key="9">
    <source>
        <dbReference type="ARBA" id="ARBA00022946"/>
    </source>
</evidence>
<keyword evidence="26" id="KW-1185">Reference proteome</keyword>
<keyword evidence="6" id="KW-0053">Apoptosis</keyword>
<comment type="catalytic activity">
    <reaction evidence="23">
        <text>tetradecanoyl-CoA + H2O = tetradecanoate + CoA + H(+)</text>
        <dbReference type="Rhea" id="RHEA:40119"/>
        <dbReference type="ChEBI" id="CHEBI:15377"/>
        <dbReference type="ChEBI" id="CHEBI:15378"/>
        <dbReference type="ChEBI" id="CHEBI:30807"/>
        <dbReference type="ChEBI" id="CHEBI:57287"/>
        <dbReference type="ChEBI" id="CHEBI:57385"/>
    </reaction>
    <physiologicalReaction direction="left-to-right" evidence="23">
        <dbReference type="Rhea" id="RHEA:40120"/>
    </physiologicalReaction>
</comment>
<dbReference type="PANTHER" id="PTHR12418">
    <property type="entry name" value="ACYL-COENZYME A THIOESTERASE THEM4"/>
    <property type="match status" value="1"/>
</dbReference>
<evidence type="ECO:0000256" key="6">
    <source>
        <dbReference type="ARBA" id="ARBA00022703"/>
    </source>
</evidence>
<evidence type="ECO:0000256" key="20">
    <source>
        <dbReference type="ARBA" id="ARBA00047734"/>
    </source>
</evidence>
<evidence type="ECO:0000256" key="15">
    <source>
        <dbReference type="ARBA" id="ARBA00038456"/>
    </source>
</evidence>
<evidence type="ECO:0000313" key="26">
    <source>
        <dbReference type="Proteomes" id="UP001240171"/>
    </source>
</evidence>
<comment type="catalytic activity">
    <reaction evidence="19">
        <text>octanoyl-CoA + H2O = octanoate + CoA + H(+)</text>
        <dbReference type="Rhea" id="RHEA:30143"/>
        <dbReference type="ChEBI" id="CHEBI:15377"/>
        <dbReference type="ChEBI" id="CHEBI:15378"/>
        <dbReference type="ChEBI" id="CHEBI:25646"/>
        <dbReference type="ChEBI" id="CHEBI:57287"/>
        <dbReference type="ChEBI" id="CHEBI:57386"/>
    </reaction>
    <physiologicalReaction direction="left-to-right" evidence="19">
        <dbReference type="Rhea" id="RHEA:30144"/>
    </physiologicalReaction>
</comment>
<comment type="catalytic activity">
    <reaction evidence="20">
        <text>hexadecanoyl-CoA + H2O = hexadecanoate + CoA + H(+)</text>
        <dbReference type="Rhea" id="RHEA:16645"/>
        <dbReference type="ChEBI" id="CHEBI:7896"/>
        <dbReference type="ChEBI" id="CHEBI:15377"/>
        <dbReference type="ChEBI" id="CHEBI:15378"/>
        <dbReference type="ChEBI" id="CHEBI:57287"/>
        <dbReference type="ChEBI" id="CHEBI:57379"/>
        <dbReference type="EC" id="3.1.2.2"/>
    </reaction>
    <physiologicalReaction direction="left-to-right" evidence="20">
        <dbReference type="Rhea" id="RHEA:16646"/>
    </physiologicalReaction>
</comment>
<gene>
    <name evidence="25" type="ORF">Q5741_04890</name>
</gene>
<evidence type="ECO:0000256" key="3">
    <source>
        <dbReference type="ARBA" id="ARBA00004632"/>
    </source>
</evidence>
<keyword evidence="4" id="KW-1003">Cell membrane</keyword>
<accession>A0ABT9C916</accession>
<evidence type="ECO:0000256" key="17">
    <source>
        <dbReference type="ARBA" id="ARBA00040123"/>
    </source>
</evidence>
<comment type="catalytic activity">
    <reaction evidence="13">
        <text>(5Z,8Z,11Z,14Z)-eicosatetraenoyl-CoA + H2O = (5Z,8Z,11Z,14Z)-eicosatetraenoate + CoA + H(+)</text>
        <dbReference type="Rhea" id="RHEA:40151"/>
        <dbReference type="ChEBI" id="CHEBI:15377"/>
        <dbReference type="ChEBI" id="CHEBI:15378"/>
        <dbReference type="ChEBI" id="CHEBI:32395"/>
        <dbReference type="ChEBI" id="CHEBI:57287"/>
        <dbReference type="ChEBI" id="CHEBI:57368"/>
    </reaction>
    <physiologicalReaction direction="left-to-right" evidence="13">
        <dbReference type="Rhea" id="RHEA:40152"/>
    </physiologicalReaction>
</comment>
<proteinExistence type="inferred from homology"/>
<dbReference type="InterPro" id="IPR052365">
    <property type="entry name" value="THEM4/THEM5_acyl-CoA_thioest"/>
</dbReference>
<evidence type="ECO:0000256" key="19">
    <source>
        <dbReference type="ARBA" id="ARBA00047588"/>
    </source>
</evidence>
<evidence type="ECO:0000313" key="25">
    <source>
        <dbReference type="EMBL" id="MDO7905749.1"/>
    </source>
</evidence>
<dbReference type="InterPro" id="IPR029069">
    <property type="entry name" value="HotDog_dom_sf"/>
</dbReference>
<keyword evidence="10" id="KW-0443">Lipid metabolism</keyword>
<dbReference type="Proteomes" id="UP001240171">
    <property type="component" value="Unassembled WGS sequence"/>
</dbReference>
<dbReference type="GO" id="GO:0016787">
    <property type="term" value="F:hydrolase activity"/>
    <property type="evidence" value="ECO:0007669"/>
    <property type="project" value="UniProtKB-KW"/>
</dbReference>
<dbReference type="RefSeq" id="WP_305022948.1">
    <property type="nucleotide sequence ID" value="NZ_JAUQTB010000002.1"/>
</dbReference>
<dbReference type="NCBIfam" id="TIGR00369">
    <property type="entry name" value="unchar_dom_1"/>
    <property type="match status" value="1"/>
</dbReference>
<evidence type="ECO:0000256" key="4">
    <source>
        <dbReference type="ARBA" id="ARBA00022475"/>
    </source>
</evidence>
<dbReference type="EC" id="3.1.2.2" evidence="16"/>
<dbReference type="PANTHER" id="PTHR12418:SF19">
    <property type="entry name" value="ACYL-COENZYME A THIOESTERASE THEM4"/>
    <property type="match status" value="1"/>
</dbReference>
<comment type="catalytic activity">
    <reaction evidence="21">
        <text>decanoyl-CoA + H2O = decanoate + CoA + H(+)</text>
        <dbReference type="Rhea" id="RHEA:40059"/>
        <dbReference type="ChEBI" id="CHEBI:15377"/>
        <dbReference type="ChEBI" id="CHEBI:15378"/>
        <dbReference type="ChEBI" id="CHEBI:27689"/>
        <dbReference type="ChEBI" id="CHEBI:57287"/>
        <dbReference type="ChEBI" id="CHEBI:61430"/>
    </reaction>
    <physiologicalReaction direction="left-to-right" evidence="21">
        <dbReference type="Rhea" id="RHEA:40060"/>
    </physiologicalReaction>
</comment>
<comment type="subcellular location">
    <subcellularLocation>
        <location evidence="3">Cell projection</location>
        <location evidence="3">Ruffle membrane</location>
    </subcellularLocation>
    <subcellularLocation>
        <location evidence="2">Cytoplasm</location>
    </subcellularLocation>
    <subcellularLocation>
        <location evidence="1">Membrane</location>
        <topology evidence="1">Peripheral membrane protein</topology>
    </subcellularLocation>
</comment>
<sequence length="136" mass="14544">MDILHTMVEEGQERFWGYLGCRLISATEQEVKIGLTADEHHTNSMGIVHGGVLSSLMDQAMGMVATAAKKVDACVTTNLNVHYLSPMRKGELTVTAKVVHMAGRSLTAEAFVHDAAGTLGCMATGSFRVIKPPAQS</sequence>
<reference evidence="25 26" key="1">
    <citation type="submission" date="2023-07" db="EMBL/GenBank/DDBJ databases">
        <title>Paenibacillus sp. JX-17 nov. isolated from soil.</title>
        <authorList>
            <person name="Wan Y."/>
            <person name="Liu B."/>
        </authorList>
    </citation>
    <scope>NUCLEOTIDE SEQUENCE [LARGE SCALE GENOMIC DNA]</scope>
    <source>
        <strain evidence="25 26">JX-17</strain>
    </source>
</reference>
<evidence type="ECO:0000256" key="8">
    <source>
        <dbReference type="ARBA" id="ARBA00022832"/>
    </source>
</evidence>
<evidence type="ECO:0000256" key="22">
    <source>
        <dbReference type="ARBA" id="ARBA00048074"/>
    </source>
</evidence>
<comment type="similarity">
    <text evidence="15">Belongs to the THEM4/THEM5 thioesterase family.</text>
</comment>
<comment type="caution">
    <text evidence="25">The sequence shown here is derived from an EMBL/GenBank/DDBJ whole genome shotgun (WGS) entry which is preliminary data.</text>
</comment>
<evidence type="ECO:0000256" key="16">
    <source>
        <dbReference type="ARBA" id="ARBA00038848"/>
    </source>
</evidence>
<name>A0ABT9C916_9BACL</name>
<evidence type="ECO:0000256" key="1">
    <source>
        <dbReference type="ARBA" id="ARBA00004170"/>
    </source>
</evidence>
<comment type="catalytic activity">
    <reaction evidence="14">
        <text>(9Z)-octadecenoyl-CoA + H2O = (9Z)-octadecenoate + CoA + H(+)</text>
        <dbReference type="Rhea" id="RHEA:40139"/>
        <dbReference type="ChEBI" id="CHEBI:15377"/>
        <dbReference type="ChEBI" id="CHEBI:15378"/>
        <dbReference type="ChEBI" id="CHEBI:30823"/>
        <dbReference type="ChEBI" id="CHEBI:57287"/>
        <dbReference type="ChEBI" id="CHEBI:57387"/>
    </reaction>
    <physiologicalReaction direction="left-to-right" evidence="14">
        <dbReference type="Rhea" id="RHEA:40140"/>
    </physiologicalReaction>
</comment>
<evidence type="ECO:0000256" key="5">
    <source>
        <dbReference type="ARBA" id="ARBA00022490"/>
    </source>
</evidence>
<keyword evidence="12" id="KW-0966">Cell projection</keyword>
<evidence type="ECO:0000256" key="21">
    <source>
        <dbReference type="ARBA" id="ARBA00047969"/>
    </source>
</evidence>
<keyword evidence="8" id="KW-0276">Fatty acid metabolism</keyword>
<dbReference type="InterPro" id="IPR006683">
    <property type="entry name" value="Thioestr_dom"/>
</dbReference>
<keyword evidence="11" id="KW-0472">Membrane</keyword>
<evidence type="ECO:0000259" key="24">
    <source>
        <dbReference type="Pfam" id="PF03061"/>
    </source>
</evidence>
<dbReference type="Gene3D" id="3.10.129.10">
    <property type="entry name" value="Hotdog Thioesterase"/>
    <property type="match status" value="1"/>
</dbReference>
<dbReference type="EMBL" id="JAUQTB010000002">
    <property type="protein sequence ID" value="MDO7905749.1"/>
    <property type="molecule type" value="Genomic_DNA"/>
</dbReference>
<evidence type="ECO:0000256" key="13">
    <source>
        <dbReference type="ARBA" id="ARBA00035852"/>
    </source>
</evidence>
<organism evidence="25 26">
    <name type="scientific">Paenibacillus lacisoli</name>
    <dbReference type="NCBI Taxonomy" id="3064525"/>
    <lineage>
        <taxon>Bacteria</taxon>
        <taxon>Bacillati</taxon>
        <taxon>Bacillota</taxon>
        <taxon>Bacilli</taxon>
        <taxon>Bacillales</taxon>
        <taxon>Paenibacillaceae</taxon>
        <taxon>Paenibacillus</taxon>
    </lineage>
</organism>
<evidence type="ECO:0000256" key="18">
    <source>
        <dbReference type="ARBA" id="ARBA00043210"/>
    </source>
</evidence>
<keyword evidence="5" id="KW-0963">Cytoplasm</keyword>
<evidence type="ECO:0000256" key="2">
    <source>
        <dbReference type="ARBA" id="ARBA00004496"/>
    </source>
</evidence>